<dbReference type="InterPro" id="IPR010982">
    <property type="entry name" value="Lambda_DNA-bd_dom_sf"/>
</dbReference>
<evidence type="ECO:0000256" key="1">
    <source>
        <dbReference type="SAM" id="MobiDB-lite"/>
    </source>
</evidence>
<keyword evidence="4" id="KW-1185">Reference proteome</keyword>
<dbReference type="OrthoDB" id="3776222at2"/>
<name>A0A255GKG7_9ACTN</name>
<sequence length="244" mass="26624">MTDNDAADSAADEPIGGVPAEDGAVGGEPAAQAAPRPLRAERYHAVVAPFDLGGHLRRLRRTFDLSQRDLAAHLKVPQSVVARWETGERSMSIEQWDAVCEVAGWRIVIEDANGATVRPMAGADLARDAARRLFPAHLDVDIHDPDAMPWRPDLTLPVAGAARRERRDANRAADGVVLPHPSAEELEMRVWLRQAAAKERRSRRSAELLKLIRTEPSEPCLCAVECEEARVCAPECPCQCVPAA</sequence>
<dbReference type="PROSITE" id="PS50943">
    <property type="entry name" value="HTH_CROC1"/>
    <property type="match status" value="1"/>
</dbReference>
<protein>
    <recommendedName>
        <fullName evidence="2">HTH cro/C1-type domain-containing protein</fullName>
    </recommendedName>
</protein>
<organism evidence="3 4">
    <name type="scientific">Enemella evansiae</name>
    <dbReference type="NCBI Taxonomy" id="2016499"/>
    <lineage>
        <taxon>Bacteria</taxon>
        <taxon>Bacillati</taxon>
        <taxon>Actinomycetota</taxon>
        <taxon>Actinomycetes</taxon>
        <taxon>Propionibacteriales</taxon>
        <taxon>Propionibacteriaceae</taxon>
        <taxon>Enemella</taxon>
    </lineage>
</organism>
<dbReference type="GO" id="GO:0003677">
    <property type="term" value="F:DNA binding"/>
    <property type="evidence" value="ECO:0007669"/>
    <property type="project" value="InterPro"/>
</dbReference>
<dbReference type="EMBL" id="NMVO01000008">
    <property type="protein sequence ID" value="OYO15892.1"/>
    <property type="molecule type" value="Genomic_DNA"/>
</dbReference>
<dbReference type="InterPro" id="IPR001387">
    <property type="entry name" value="Cro/C1-type_HTH"/>
</dbReference>
<feature type="domain" description="HTH cro/C1-type" evidence="2">
    <location>
        <begin position="56"/>
        <end position="102"/>
    </location>
</feature>
<dbReference type="Gene3D" id="1.10.260.40">
    <property type="entry name" value="lambda repressor-like DNA-binding domains"/>
    <property type="match status" value="1"/>
</dbReference>
<dbReference type="SUPFAM" id="SSF47413">
    <property type="entry name" value="lambda repressor-like DNA-binding domains"/>
    <property type="match status" value="1"/>
</dbReference>
<reference evidence="3 4" key="1">
    <citation type="submission" date="2017-07" db="EMBL/GenBank/DDBJ databases">
        <title>Draft whole genome sequences of clinical Proprionibacteriaceae strains.</title>
        <authorList>
            <person name="Bernier A.-M."/>
            <person name="Bernard K."/>
            <person name="Domingo M.-C."/>
        </authorList>
    </citation>
    <scope>NUCLEOTIDE SEQUENCE [LARGE SCALE GENOMIC DNA]</scope>
    <source>
        <strain evidence="3 4">NML 030167</strain>
    </source>
</reference>
<accession>A0A255GKG7</accession>
<comment type="caution">
    <text evidence="3">The sequence shown here is derived from an EMBL/GenBank/DDBJ whole genome shotgun (WGS) entry which is preliminary data.</text>
</comment>
<dbReference type="Pfam" id="PF13560">
    <property type="entry name" value="HTH_31"/>
    <property type="match status" value="1"/>
</dbReference>
<dbReference type="RefSeq" id="WP_094405109.1">
    <property type="nucleotide sequence ID" value="NZ_NMVO01000008.1"/>
</dbReference>
<evidence type="ECO:0000313" key="4">
    <source>
        <dbReference type="Proteomes" id="UP000215896"/>
    </source>
</evidence>
<dbReference type="Proteomes" id="UP000215896">
    <property type="component" value="Unassembled WGS sequence"/>
</dbReference>
<dbReference type="AlphaFoldDB" id="A0A255GKG7"/>
<evidence type="ECO:0000259" key="2">
    <source>
        <dbReference type="PROSITE" id="PS50943"/>
    </source>
</evidence>
<evidence type="ECO:0000313" key="3">
    <source>
        <dbReference type="EMBL" id="OYO15892.1"/>
    </source>
</evidence>
<feature type="region of interest" description="Disordered" evidence="1">
    <location>
        <begin position="1"/>
        <end position="37"/>
    </location>
</feature>
<proteinExistence type="predicted"/>
<gene>
    <name evidence="3" type="ORF">CGZ94_06135</name>
</gene>
<dbReference type="SMART" id="SM00530">
    <property type="entry name" value="HTH_XRE"/>
    <property type="match status" value="1"/>
</dbReference>
<dbReference type="CDD" id="cd00093">
    <property type="entry name" value="HTH_XRE"/>
    <property type="match status" value="1"/>
</dbReference>